<keyword evidence="1" id="KW-0472">Membrane</keyword>
<dbReference type="InterPro" id="IPR019430">
    <property type="entry name" value="7TM_GPCR_serpentine_rcpt_Srx"/>
</dbReference>
<keyword evidence="1" id="KW-0812">Transmembrane</keyword>
<organism evidence="3 4">
    <name type="scientific">Ancylostoma ceylanicum</name>
    <dbReference type="NCBI Taxonomy" id="53326"/>
    <lineage>
        <taxon>Eukaryota</taxon>
        <taxon>Metazoa</taxon>
        <taxon>Ecdysozoa</taxon>
        <taxon>Nematoda</taxon>
        <taxon>Chromadorea</taxon>
        <taxon>Rhabditida</taxon>
        <taxon>Rhabditina</taxon>
        <taxon>Rhabditomorpha</taxon>
        <taxon>Strongyloidea</taxon>
        <taxon>Ancylostomatidae</taxon>
        <taxon>Ancylostomatinae</taxon>
        <taxon>Ancylostoma</taxon>
    </lineage>
</organism>
<evidence type="ECO:0000313" key="3">
    <source>
        <dbReference type="EMBL" id="EYC01122.1"/>
    </source>
</evidence>
<dbReference type="Proteomes" id="UP000024635">
    <property type="component" value="Unassembled WGS sequence"/>
</dbReference>
<dbReference type="PANTHER" id="PTHR23017">
    <property type="entry name" value="SERPENTINE RECEPTOR, CLASS X"/>
    <property type="match status" value="1"/>
</dbReference>
<dbReference type="OrthoDB" id="5825164at2759"/>
<sequence>MIFIVSHDELFTLSVVLTALKIYQRFVLILLTAFVSLNRACAVFMPLQYTRFFKMKNTILGIVFVFQMCSPIFVFYAFQLYDCLYFFDPQSSSWYYRDNTCRRILITLEYMVFAIVHSSSVLVDILVTARLYKQIKV</sequence>
<feature type="transmembrane region" description="Helical" evidence="1">
    <location>
        <begin position="110"/>
        <end position="132"/>
    </location>
</feature>
<protein>
    <recommendedName>
        <fullName evidence="2">7TM GPCR serpentine receptor class x (Srx) domain-containing protein</fullName>
    </recommendedName>
</protein>
<dbReference type="EMBL" id="JARK01001446">
    <property type="protein sequence ID" value="EYC01122.1"/>
    <property type="molecule type" value="Genomic_DNA"/>
</dbReference>
<dbReference type="SUPFAM" id="SSF81321">
    <property type="entry name" value="Family A G protein-coupled receptor-like"/>
    <property type="match status" value="1"/>
</dbReference>
<dbReference type="Pfam" id="PF10328">
    <property type="entry name" value="7TM_GPCR_Srx"/>
    <property type="match status" value="1"/>
</dbReference>
<feature type="transmembrane region" description="Helical" evidence="1">
    <location>
        <begin position="59"/>
        <end position="78"/>
    </location>
</feature>
<keyword evidence="1" id="KW-1133">Transmembrane helix</keyword>
<comment type="caution">
    <text evidence="3">The sequence shown here is derived from an EMBL/GenBank/DDBJ whole genome shotgun (WGS) entry which is preliminary data.</text>
</comment>
<keyword evidence="4" id="KW-1185">Reference proteome</keyword>
<gene>
    <name evidence="3" type="primary">Acey_s0110.g176</name>
    <name evidence="3" type="ORF">Y032_0110g176</name>
</gene>
<reference evidence="4" key="1">
    <citation type="journal article" date="2015" name="Nat. Genet.">
        <title>The genome and transcriptome of the zoonotic hookworm Ancylostoma ceylanicum identify infection-specific gene families.</title>
        <authorList>
            <person name="Schwarz E.M."/>
            <person name="Hu Y."/>
            <person name="Antoshechkin I."/>
            <person name="Miller M.M."/>
            <person name="Sternberg P.W."/>
            <person name="Aroian R.V."/>
        </authorList>
    </citation>
    <scope>NUCLEOTIDE SEQUENCE</scope>
    <source>
        <strain evidence="4">HY135</strain>
    </source>
</reference>
<evidence type="ECO:0000256" key="1">
    <source>
        <dbReference type="SAM" id="Phobius"/>
    </source>
</evidence>
<feature type="domain" description="7TM GPCR serpentine receptor class x (Srx)" evidence="2">
    <location>
        <begin position="27"/>
        <end position="133"/>
    </location>
</feature>
<dbReference type="AlphaFoldDB" id="A0A016TEL7"/>
<evidence type="ECO:0000313" key="4">
    <source>
        <dbReference type="Proteomes" id="UP000024635"/>
    </source>
</evidence>
<evidence type="ECO:0000259" key="2">
    <source>
        <dbReference type="Pfam" id="PF10328"/>
    </source>
</evidence>
<feature type="transmembrane region" description="Helical" evidence="1">
    <location>
        <begin position="26"/>
        <end position="47"/>
    </location>
</feature>
<dbReference type="PANTHER" id="PTHR23017:SF21">
    <property type="entry name" value="7TM GPCR SERPENTINE RECEPTOR CLASS X (SRX) DOMAIN-CONTAINING PROTEIN"/>
    <property type="match status" value="1"/>
</dbReference>
<accession>A0A016TEL7</accession>
<proteinExistence type="predicted"/>
<name>A0A016TEL7_9BILA</name>